<dbReference type="SMART" id="SM00915">
    <property type="entry name" value="Jacalin"/>
    <property type="match status" value="2"/>
</dbReference>
<keyword evidence="3" id="KW-1185">Reference proteome</keyword>
<dbReference type="Gene3D" id="2.100.10.30">
    <property type="entry name" value="Jacalin-like lectin domain"/>
    <property type="match status" value="4"/>
</dbReference>
<dbReference type="InterPro" id="IPR036404">
    <property type="entry name" value="Jacalin-like_lectin_dom_sf"/>
</dbReference>
<protein>
    <recommendedName>
        <fullName evidence="1">Jacalin-type lectin domain-containing protein</fullName>
    </recommendedName>
</protein>
<evidence type="ECO:0000259" key="1">
    <source>
        <dbReference type="PROSITE" id="PS51752"/>
    </source>
</evidence>
<dbReference type="Pfam" id="PF01419">
    <property type="entry name" value="Jacalin"/>
    <property type="match status" value="4"/>
</dbReference>
<dbReference type="SUPFAM" id="SSF51101">
    <property type="entry name" value="Mannose-binding lectins"/>
    <property type="match status" value="4"/>
</dbReference>
<evidence type="ECO:0000313" key="2">
    <source>
        <dbReference type="EMBL" id="CAI2360998.1"/>
    </source>
</evidence>
<reference evidence="2" key="1">
    <citation type="submission" date="2023-07" db="EMBL/GenBank/DDBJ databases">
        <authorList>
            <consortium name="AG Swart"/>
            <person name="Singh M."/>
            <person name="Singh A."/>
            <person name="Seah K."/>
            <person name="Emmerich C."/>
        </authorList>
    </citation>
    <scope>NUCLEOTIDE SEQUENCE</scope>
    <source>
        <strain evidence="2">DP1</strain>
    </source>
</reference>
<dbReference type="PANTHER" id="PTHR47293">
    <property type="entry name" value="JACALIN-RELATED LECTIN 3"/>
    <property type="match status" value="1"/>
</dbReference>
<feature type="domain" description="Jacalin-type lectin" evidence="1">
    <location>
        <begin position="1"/>
        <end position="156"/>
    </location>
</feature>
<evidence type="ECO:0000313" key="3">
    <source>
        <dbReference type="Proteomes" id="UP001295684"/>
    </source>
</evidence>
<dbReference type="AlphaFoldDB" id="A0AAD1U8Z2"/>
<accession>A0AAD1U8Z2</accession>
<feature type="domain" description="Jacalin-type lectin" evidence="1">
    <location>
        <begin position="170"/>
        <end position="322"/>
    </location>
</feature>
<organism evidence="2 3">
    <name type="scientific">Euplotes crassus</name>
    <dbReference type="NCBI Taxonomy" id="5936"/>
    <lineage>
        <taxon>Eukaryota</taxon>
        <taxon>Sar</taxon>
        <taxon>Alveolata</taxon>
        <taxon>Ciliophora</taxon>
        <taxon>Intramacronucleata</taxon>
        <taxon>Spirotrichea</taxon>
        <taxon>Hypotrichia</taxon>
        <taxon>Euplotida</taxon>
        <taxon>Euplotidae</taxon>
        <taxon>Moneuplotes</taxon>
    </lineage>
</organism>
<sequence length="672" mass="76501">MESETEFFDIGSRGNVHDDTVEFDDIELVEDNQNVRLIRIRVWYDDFVYGIQTVYETSNNGILVSPKRLGAQAETWNLKYEEVYFNRNESVVAIKGSHGEIIDHVIFVTSQGREIRFGLSDGGDPFDLEIPEGVCVGALKGGFGGHLHNIGCYTIPLAQPFQYQYSYNAKQRVEKQISTGQTHEDTKEYNDVEFLENTKGQHRIGSIKVFYDDEFVHGLEVKYLENGKEIQTKGIGHEWNKEDHKAKKIMLASDEWITNIYGYFGDICDLLVFETTKGRIEKFGNLEKEPNFNFEIPEGEVVSGISFGIGGHLHNLTAYYGKEPHIFKFDNQPQANVQYSMLQSSTDVVGPTHKDTTAFDDWDKLDTSNLTTRLKKVTIFYDKDKIIYGFKLKWNANEEEVEGEKHIGSEYSGLFVHGDKDSFKLKYDQYITKVYGKVENQVRKLGFELNTGEIYEYGGDEGEYFELGVPHGCGVGALTGGKNGHLHNIQAWYGKIHTATQSITQVYYFPTEKRWPNESMFGNTHKDTTVFRDEGIDFNAHTYRIDTVKVYHTNRVKGIQIIYEIDGTYHYGTKHQASFDYNEEEMQTTMINLEVDEFIIGISGKLTKIITNLTFKTSKGREISCGGDEGDDFQLGVPPGDCIGIIEGGKNGDIHNIKIFTGPMPQVMTTRW</sequence>
<proteinExistence type="predicted"/>
<feature type="domain" description="Jacalin-type lectin" evidence="1">
    <location>
        <begin position="518"/>
        <end position="663"/>
    </location>
</feature>
<name>A0AAD1U8Z2_EUPCR</name>
<comment type="caution">
    <text evidence="2">The sequence shown here is derived from an EMBL/GenBank/DDBJ whole genome shotgun (WGS) entry which is preliminary data.</text>
</comment>
<gene>
    <name evidence="2" type="ORF">ECRASSUSDP1_LOCUS2307</name>
</gene>
<dbReference type="Proteomes" id="UP001295684">
    <property type="component" value="Unassembled WGS sequence"/>
</dbReference>
<dbReference type="EMBL" id="CAMPGE010002200">
    <property type="protein sequence ID" value="CAI2360998.1"/>
    <property type="molecule type" value="Genomic_DNA"/>
</dbReference>
<dbReference type="PROSITE" id="PS51752">
    <property type="entry name" value="JACALIN_LECTIN"/>
    <property type="match status" value="3"/>
</dbReference>
<dbReference type="InterPro" id="IPR001229">
    <property type="entry name" value="Jacalin-like_lectin_dom"/>
</dbReference>
<dbReference type="PANTHER" id="PTHR47293:SF15">
    <property type="entry name" value="JACALIN-RELATED LECTIN 19"/>
    <property type="match status" value="1"/>
</dbReference>